<evidence type="ECO:0008006" key="3">
    <source>
        <dbReference type="Google" id="ProtNLM"/>
    </source>
</evidence>
<dbReference type="Gene3D" id="2.60.40.2340">
    <property type="match status" value="1"/>
</dbReference>
<gene>
    <name evidence="1" type="ORF">WJU22_05765</name>
</gene>
<evidence type="ECO:0000313" key="2">
    <source>
        <dbReference type="Proteomes" id="UP001449657"/>
    </source>
</evidence>
<protein>
    <recommendedName>
        <fullName evidence="3">DUF4397 domain-containing protein</fullName>
    </recommendedName>
</protein>
<proteinExistence type="predicted"/>
<dbReference type="Proteomes" id="UP001449657">
    <property type="component" value="Chromosome"/>
</dbReference>
<name>A0ABZ2Z7T7_9BACT</name>
<keyword evidence="2" id="KW-1185">Reference proteome</keyword>
<dbReference type="EMBL" id="CP150096">
    <property type="protein sequence ID" value="WZN47682.1"/>
    <property type="molecule type" value="Genomic_DNA"/>
</dbReference>
<dbReference type="RefSeq" id="WP_341842307.1">
    <property type="nucleotide sequence ID" value="NZ_CP149792.1"/>
</dbReference>
<sequence>MKYIYSLLLTGGLFACTRTETIDAAPEPANRIESFRITNVQGDPIEAAISDRDGTITLYLPSYRQLTILEPAIMLPVGATISPASGTLVEDVFGAIRTNRNIAYTVTAKDGSKREYKLLIRTQQPDVTLEELSTVDDIREYTINTKDQYSNFVIYLKGTGFLENNELMRVAPVDESGKELPAFLLSTTHLGSLYQVSPYLDLSGQLKPLLDVLPATGLYRLRVYVYGRVKTLQYPIRINKQ</sequence>
<organism evidence="1 2">
    <name type="scientific">Chitinophaga caseinilytica</name>
    <dbReference type="NCBI Taxonomy" id="2267521"/>
    <lineage>
        <taxon>Bacteria</taxon>
        <taxon>Pseudomonadati</taxon>
        <taxon>Bacteroidota</taxon>
        <taxon>Chitinophagia</taxon>
        <taxon>Chitinophagales</taxon>
        <taxon>Chitinophagaceae</taxon>
        <taxon>Chitinophaga</taxon>
    </lineage>
</organism>
<evidence type="ECO:0000313" key="1">
    <source>
        <dbReference type="EMBL" id="WZN47682.1"/>
    </source>
</evidence>
<reference evidence="1 2" key="1">
    <citation type="submission" date="2024-03" db="EMBL/GenBank/DDBJ databases">
        <title>Chitinophaga caseinilytica sp. nov., a casein hydrolysing bacterium isolated from forest soil.</title>
        <authorList>
            <person name="Lee D.S."/>
            <person name="Han D.M."/>
            <person name="Baek J.H."/>
            <person name="Choi D.G."/>
            <person name="Jeon J.H."/>
            <person name="Jeon C.O."/>
        </authorList>
    </citation>
    <scope>NUCLEOTIDE SEQUENCE [LARGE SCALE GENOMIC DNA]</scope>
    <source>
        <strain evidence="1 2">KACC 19118</strain>
    </source>
</reference>
<dbReference type="PROSITE" id="PS51257">
    <property type="entry name" value="PROKAR_LIPOPROTEIN"/>
    <property type="match status" value="1"/>
</dbReference>
<accession>A0ABZ2Z7T7</accession>